<evidence type="ECO:0000313" key="3">
    <source>
        <dbReference type="EMBL" id="EMP9432405.1"/>
    </source>
</evidence>
<dbReference type="AlphaFoldDB" id="A0AAI9MVT2"/>
<feature type="region of interest" description="Disordered" evidence="1">
    <location>
        <begin position="28"/>
        <end position="65"/>
    </location>
</feature>
<evidence type="ECO:0000256" key="1">
    <source>
        <dbReference type="SAM" id="MobiDB-lite"/>
    </source>
</evidence>
<reference evidence="3" key="1">
    <citation type="submission" date="2024-02" db="EMBL/GenBank/DDBJ databases">
        <authorList>
            <consortium name="Clinical and Environmental Microbiology Branch: Whole genome sequencing antimicrobial resistance pathogens in the healthcare setting"/>
        </authorList>
    </citation>
    <scope>NUCLEOTIDE SEQUENCE</scope>
    <source>
        <strain evidence="3">2020GO-00142</strain>
    </source>
</reference>
<keyword evidence="2" id="KW-0732">Signal</keyword>
<dbReference type="NCBIfam" id="NF040487">
    <property type="entry name" value="T3SS_CigR_fam"/>
    <property type="match status" value="1"/>
</dbReference>
<comment type="caution">
    <text evidence="3">The sequence shown here is derived from an EMBL/GenBank/DDBJ whole genome shotgun (WGS) entry which is preliminary data.</text>
</comment>
<feature type="chain" id="PRO_5042586188" description="Inner membrane protein" evidence="2">
    <location>
        <begin position="27"/>
        <end position="157"/>
    </location>
</feature>
<gene>
    <name evidence="3" type="ORF">JRA39_001436</name>
</gene>
<proteinExistence type="predicted"/>
<feature type="signal peptide" evidence="2">
    <location>
        <begin position="1"/>
        <end position="26"/>
    </location>
</feature>
<dbReference type="Gene3D" id="3.10.450.160">
    <property type="entry name" value="inner membrane protein cigr"/>
    <property type="match status" value="1"/>
</dbReference>
<accession>A0AAI9MVT2</accession>
<sequence length="157" mass="16763">MNKMTKLSGLLILATSLSLAPYVSYAEPNGGQGHGQNKEHPKNKGNKSNQGNGKDKRHDVSSDKNNTLSVALTYNEARALALDSGITGYNALPPGIAKNFARGKPLPPGIAKKAVPQSMLLQLPHYPGYEWNIVGNDLVLIALSTAIVTTIINDVFD</sequence>
<protein>
    <recommendedName>
        <fullName evidence="4">Inner membrane protein</fullName>
    </recommendedName>
</protein>
<name>A0AAI9MVT2_PROST</name>
<evidence type="ECO:0000256" key="2">
    <source>
        <dbReference type="SAM" id="SignalP"/>
    </source>
</evidence>
<organism evidence="3">
    <name type="scientific">Providencia stuartii</name>
    <dbReference type="NCBI Taxonomy" id="588"/>
    <lineage>
        <taxon>Bacteria</taxon>
        <taxon>Pseudomonadati</taxon>
        <taxon>Pseudomonadota</taxon>
        <taxon>Gammaproteobacteria</taxon>
        <taxon>Enterobacterales</taxon>
        <taxon>Morganellaceae</taxon>
        <taxon>Providencia</taxon>
    </lineage>
</organism>
<dbReference type="EMBL" id="AAZDVE040000008">
    <property type="protein sequence ID" value="EMP9432405.1"/>
    <property type="molecule type" value="Genomic_DNA"/>
</dbReference>
<feature type="compositionally biased region" description="Basic and acidic residues" evidence="1">
    <location>
        <begin position="53"/>
        <end position="62"/>
    </location>
</feature>
<evidence type="ECO:0008006" key="4">
    <source>
        <dbReference type="Google" id="ProtNLM"/>
    </source>
</evidence>